<dbReference type="SUPFAM" id="SSF55785">
    <property type="entry name" value="PYP-like sensor domain (PAS domain)"/>
    <property type="match status" value="1"/>
</dbReference>
<dbReference type="STRING" id="670307.HYPDE_28778"/>
<dbReference type="SUPFAM" id="SSF141868">
    <property type="entry name" value="EAL domain-like"/>
    <property type="match status" value="1"/>
</dbReference>
<gene>
    <name evidence="4" type="ORF">HYPDE_28778</name>
</gene>
<dbReference type="PANTHER" id="PTHR44757">
    <property type="entry name" value="DIGUANYLATE CYCLASE DGCP"/>
    <property type="match status" value="1"/>
</dbReference>
<evidence type="ECO:0000313" key="4">
    <source>
        <dbReference type="EMBL" id="AGK57434.1"/>
    </source>
</evidence>
<dbReference type="NCBIfam" id="TIGR00254">
    <property type="entry name" value="GGDEF"/>
    <property type="match status" value="1"/>
</dbReference>
<evidence type="ECO:0000256" key="1">
    <source>
        <dbReference type="SAM" id="MobiDB-lite"/>
    </source>
</evidence>
<dbReference type="InterPro" id="IPR035919">
    <property type="entry name" value="EAL_sf"/>
</dbReference>
<dbReference type="Pfam" id="PF00990">
    <property type="entry name" value="GGDEF"/>
    <property type="match status" value="1"/>
</dbReference>
<dbReference type="GO" id="GO:0003824">
    <property type="term" value="F:catalytic activity"/>
    <property type="evidence" value="ECO:0007669"/>
    <property type="project" value="UniProtKB-ARBA"/>
</dbReference>
<evidence type="ECO:0000313" key="5">
    <source>
        <dbReference type="Proteomes" id="UP000005952"/>
    </source>
</evidence>
<feature type="domain" description="EAL" evidence="2">
    <location>
        <begin position="364"/>
        <end position="616"/>
    </location>
</feature>
<dbReference type="OrthoDB" id="9814202at2"/>
<dbReference type="InterPro" id="IPR052155">
    <property type="entry name" value="Biofilm_reg_signaling"/>
</dbReference>
<organism evidence="4 5">
    <name type="scientific">Hyphomicrobium denitrificans 1NES1</name>
    <dbReference type="NCBI Taxonomy" id="670307"/>
    <lineage>
        <taxon>Bacteria</taxon>
        <taxon>Pseudomonadati</taxon>
        <taxon>Pseudomonadota</taxon>
        <taxon>Alphaproteobacteria</taxon>
        <taxon>Hyphomicrobiales</taxon>
        <taxon>Hyphomicrobiaceae</taxon>
        <taxon>Hyphomicrobium</taxon>
    </lineage>
</organism>
<dbReference type="CDD" id="cd01948">
    <property type="entry name" value="EAL"/>
    <property type="match status" value="1"/>
</dbReference>
<evidence type="ECO:0000259" key="3">
    <source>
        <dbReference type="PROSITE" id="PS50887"/>
    </source>
</evidence>
<reference evidence="4 5" key="1">
    <citation type="journal article" date="2013" name="Genome Announc.">
        <title>Genome sequences for three denitrifying bacterial strains isolated from a uranium- and nitrate-contaminated subsurface environment.</title>
        <authorList>
            <person name="Venkatramanan R."/>
            <person name="Prakash O."/>
            <person name="Woyke T."/>
            <person name="Chain P."/>
            <person name="Goodwin L.A."/>
            <person name="Watson D."/>
            <person name="Brooks S."/>
            <person name="Kostka J.E."/>
            <person name="Green S.J."/>
        </authorList>
    </citation>
    <scope>NUCLEOTIDE SEQUENCE [LARGE SCALE GENOMIC DNA]</scope>
    <source>
        <strain evidence="4 5">1NES1</strain>
    </source>
</reference>
<dbReference type="CDD" id="cd01949">
    <property type="entry name" value="GGDEF"/>
    <property type="match status" value="1"/>
</dbReference>
<dbReference type="PROSITE" id="PS50883">
    <property type="entry name" value="EAL"/>
    <property type="match status" value="1"/>
</dbReference>
<dbReference type="InterPro" id="IPR001633">
    <property type="entry name" value="EAL_dom"/>
</dbReference>
<dbReference type="Gene3D" id="3.20.20.450">
    <property type="entry name" value="EAL domain"/>
    <property type="match status" value="1"/>
</dbReference>
<name>N0B1T1_9HYPH</name>
<dbReference type="AlphaFoldDB" id="N0B1T1"/>
<dbReference type="PROSITE" id="PS50887">
    <property type="entry name" value="GGDEF"/>
    <property type="match status" value="1"/>
</dbReference>
<protein>
    <submittedName>
        <fullName evidence="4">Diguanylate cyclase/phosphodiesterase</fullName>
    </submittedName>
</protein>
<dbReference type="SMART" id="SM00052">
    <property type="entry name" value="EAL"/>
    <property type="match status" value="1"/>
</dbReference>
<sequence length="620" mass="68982">MVANAKKSAKQRPNVSRSGKSTDRRIQKERSKANRARASSKPPLQPIKQGNGEQLSQLNRCLELALNNMARGLSMFDANQRLIVCNKTYEEIYELPEHLTRPGTSLAELVRNHVKRETGLDNPKERKKQRAWINQHIAALARGETFSHTQHLKSGRVVLVTNRPLEGGGWVDIQEDITERRQAEQKIHWLARHDPLTEIANRLQFHEALDDALKNLGPNHGLTLHWIDLDGFKSVNDTLGHPVGDALLKSVARSLQRAVRKNDIVARLGGDEFAVLQASSRVAKKADAERMAQRLLKEICKPHNLGGQQVSCSASIGIAFAPLHGQTAEQLLKAADLALYKAKANGKGNAFLYDPDIADDVNSRYELQIDLRGALDQHQLDLHYQPLVDTGHREVIAFEALLRWHHPVRGLIPPVDFVPIAEETGLIVEIGEWALRRACEEATCWPDTIRVSVNLSPIQFERGNLYQAVVNALTLSGLAPHRLELEITEGVLLRDEINTRAILHNLRALGVRIALDDFGTAYASLSYLRSFPFDKIKIDRSFVRDLDIGKRKDCEAIIQAVAGLGKQMQISTVAEGIETLDQAQTVTAAGCNELQGFYFSKPVPAADVGKALEVCRSKLE</sequence>
<dbReference type="InterPro" id="IPR000160">
    <property type="entry name" value="GGDEF_dom"/>
</dbReference>
<keyword evidence="5" id="KW-1185">Reference proteome</keyword>
<dbReference type="InterPro" id="IPR029787">
    <property type="entry name" value="Nucleotide_cyclase"/>
</dbReference>
<dbReference type="Gene3D" id="3.30.70.270">
    <property type="match status" value="1"/>
</dbReference>
<proteinExistence type="predicted"/>
<dbReference type="InterPro" id="IPR043128">
    <property type="entry name" value="Rev_trsase/Diguanyl_cyclase"/>
</dbReference>
<evidence type="ECO:0000259" key="2">
    <source>
        <dbReference type="PROSITE" id="PS50883"/>
    </source>
</evidence>
<dbReference type="InterPro" id="IPR035965">
    <property type="entry name" value="PAS-like_dom_sf"/>
</dbReference>
<dbReference type="FunFam" id="3.30.70.270:FF:000001">
    <property type="entry name" value="Diguanylate cyclase domain protein"/>
    <property type="match status" value="1"/>
</dbReference>
<accession>N0B1T1</accession>
<dbReference type="KEGG" id="hdt:HYPDE_28778"/>
<dbReference type="eggNOG" id="COG5001">
    <property type="taxonomic scope" value="Bacteria"/>
</dbReference>
<dbReference type="Pfam" id="PF12860">
    <property type="entry name" value="PAS_7"/>
    <property type="match status" value="1"/>
</dbReference>
<dbReference type="PANTHER" id="PTHR44757:SF2">
    <property type="entry name" value="BIOFILM ARCHITECTURE MAINTENANCE PROTEIN MBAA"/>
    <property type="match status" value="1"/>
</dbReference>
<dbReference type="SUPFAM" id="SSF55073">
    <property type="entry name" value="Nucleotide cyclase"/>
    <property type="match status" value="1"/>
</dbReference>
<dbReference type="SMART" id="SM00267">
    <property type="entry name" value="GGDEF"/>
    <property type="match status" value="1"/>
</dbReference>
<dbReference type="EMBL" id="CP005587">
    <property type="protein sequence ID" value="AGK57434.1"/>
    <property type="molecule type" value="Genomic_DNA"/>
</dbReference>
<dbReference type="HOGENOM" id="CLU_000445_70_50_5"/>
<dbReference type="Pfam" id="PF00563">
    <property type="entry name" value="EAL"/>
    <property type="match status" value="1"/>
</dbReference>
<feature type="region of interest" description="Disordered" evidence="1">
    <location>
        <begin position="1"/>
        <end position="52"/>
    </location>
</feature>
<dbReference type="Proteomes" id="UP000005952">
    <property type="component" value="Chromosome"/>
</dbReference>
<feature type="domain" description="GGDEF" evidence="3">
    <location>
        <begin position="220"/>
        <end position="355"/>
    </location>
</feature>
<dbReference type="Gene3D" id="3.30.450.20">
    <property type="entry name" value="PAS domain"/>
    <property type="match status" value="1"/>
</dbReference>
<feature type="compositionally biased region" description="Basic and acidic residues" evidence="1">
    <location>
        <begin position="20"/>
        <end position="32"/>
    </location>
</feature>